<dbReference type="CDD" id="cd10787">
    <property type="entry name" value="LamB_YcsF_like"/>
    <property type="match status" value="1"/>
</dbReference>
<keyword evidence="3" id="KW-1185">Reference proteome</keyword>
<dbReference type="PANTHER" id="PTHR30292">
    <property type="entry name" value="UNCHARACTERIZED PROTEIN YBGL-RELATED"/>
    <property type="match status" value="1"/>
</dbReference>
<name>A0A161ZQT0_9BACI</name>
<dbReference type="EMBL" id="LWBR01000058">
    <property type="protein sequence ID" value="KZN95237.1"/>
    <property type="molecule type" value="Genomic_DNA"/>
</dbReference>
<keyword evidence="1" id="KW-0547">Nucleotide-binding</keyword>
<evidence type="ECO:0000256" key="1">
    <source>
        <dbReference type="HAMAP-Rule" id="MF_00691"/>
    </source>
</evidence>
<dbReference type="GeneID" id="301127783"/>
<dbReference type="HAMAP" id="MF_00691">
    <property type="entry name" value="PxpA"/>
    <property type="match status" value="1"/>
</dbReference>
<accession>A0A161ZQT0</accession>
<comment type="subunit">
    <text evidence="1">Forms a complex composed of PxpA, PxpB and PxpC.</text>
</comment>
<dbReference type="Proteomes" id="UP000076476">
    <property type="component" value="Unassembled WGS sequence"/>
</dbReference>
<dbReference type="InterPro" id="IPR011330">
    <property type="entry name" value="Glyco_hydro/deAcase_b/a-brl"/>
</dbReference>
<dbReference type="PANTHER" id="PTHR30292:SF0">
    <property type="entry name" value="5-OXOPROLINASE SUBUNIT A"/>
    <property type="match status" value="1"/>
</dbReference>
<dbReference type="AlphaFoldDB" id="A0A161ZQT0"/>
<protein>
    <recommendedName>
        <fullName evidence="1">5-oxoprolinase subunit A</fullName>
        <shortName evidence="1">5-OPase subunit A</shortName>
        <ecNumber evidence="1">3.5.2.9</ecNumber>
    </recommendedName>
    <alternativeName>
        <fullName evidence="1">5-oxoprolinase (ATP-hydrolyzing) subunit A</fullName>
    </alternativeName>
</protein>
<gene>
    <name evidence="1" type="primary">pxpA</name>
    <name evidence="2" type="ORF">AZI98_14625</name>
</gene>
<dbReference type="GO" id="GO:0017168">
    <property type="term" value="F:5-oxoprolinase (ATP-hydrolyzing) activity"/>
    <property type="evidence" value="ECO:0007669"/>
    <property type="project" value="UniProtKB-UniRule"/>
</dbReference>
<dbReference type="GO" id="GO:0005524">
    <property type="term" value="F:ATP binding"/>
    <property type="evidence" value="ECO:0007669"/>
    <property type="project" value="UniProtKB-UniRule"/>
</dbReference>
<comment type="similarity">
    <text evidence="1">Belongs to the LamB/PxpA family.</text>
</comment>
<comment type="caution">
    <text evidence="2">The sequence shown here is derived from an EMBL/GenBank/DDBJ whole genome shotgun (WGS) entry which is preliminary data.</text>
</comment>
<dbReference type="STRING" id="33936.AZI98_14625"/>
<evidence type="ECO:0000313" key="3">
    <source>
        <dbReference type="Proteomes" id="UP000076476"/>
    </source>
</evidence>
<dbReference type="NCBIfam" id="NF003814">
    <property type="entry name" value="PRK05406.1-3"/>
    <property type="match status" value="1"/>
</dbReference>
<keyword evidence="1" id="KW-0378">Hydrolase</keyword>
<dbReference type="EC" id="3.5.2.9" evidence="1"/>
<dbReference type="InterPro" id="IPR005501">
    <property type="entry name" value="LamB/YcsF/PxpA-like"/>
</dbReference>
<dbReference type="SUPFAM" id="SSF88713">
    <property type="entry name" value="Glycoside hydrolase/deacetylase"/>
    <property type="match status" value="1"/>
</dbReference>
<dbReference type="RefSeq" id="WP_063389002.1">
    <property type="nucleotide sequence ID" value="NZ_LWBR01000058.1"/>
</dbReference>
<comment type="catalytic activity">
    <reaction evidence="1">
        <text>5-oxo-L-proline + ATP + 2 H2O = L-glutamate + ADP + phosphate + H(+)</text>
        <dbReference type="Rhea" id="RHEA:10348"/>
        <dbReference type="ChEBI" id="CHEBI:15377"/>
        <dbReference type="ChEBI" id="CHEBI:15378"/>
        <dbReference type="ChEBI" id="CHEBI:29985"/>
        <dbReference type="ChEBI" id="CHEBI:30616"/>
        <dbReference type="ChEBI" id="CHEBI:43474"/>
        <dbReference type="ChEBI" id="CHEBI:58402"/>
        <dbReference type="ChEBI" id="CHEBI:456216"/>
        <dbReference type="EC" id="3.5.2.9"/>
    </reaction>
</comment>
<dbReference type="NCBIfam" id="NF003816">
    <property type="entry name" value="PRK05406.1-5"/>
    <property type="match status" value="1"/>
</dbReference>
<dbReference type="Gene3D" id="3.20.20.370">
    <property type="entry name" value="Glycoside hydrolase/deacetylase"/>
    <property type="match status" value="1"/>
</dbReference>
<evidence type="ECO:0000313" key="2">
    <source>
        <dbReference type="EMBL" id="KZN95237.1"/>
    </source>
</evidence>
<dbReference type="Pfam" id="PF03746">
    <property type="entry name" value="LamB_YcsF"/>
    <property type="match status" value="1"/>
</dbReference>
<proteinExistence type="inferred from homology"/>
<sequence>MISVDLNSDLGESFGHFKIGNDEELLRCISSANIACGFHAGDHNVMMRTVELAKKFDVAIGAHPGLNDLAGFGRRELKVSPEEVYNMVVYQIGALQAVAASKGMKLNHVKPHGALYNMAEKDKALAEAIAQAVKDVDESLILYGLSGGVLCRAGEKIGLTVAHEVFADRTYQPDGTLTSRSEKNAIIHDPEEAVERVLRMVKEGKVAAINGHDIPIQADTICIHGDGPKALAFAEALKSKLEEENIRIVNPGAKKDERNIVS</sequence>
<dbReference type="OrthoDB" id="9773478at2"/>
<reference evidence="2 3" key="1">
    <citation type="submission" date="2016-04" db="EMBL/GenBank/DDBJ databases">
        <title>Draft genome sequence of Aeribacillus pallidus 8m3 from petroleum reservoir.</title>
        <authorList>
            <person name="Poltaraus A.B."/>
            <person name="Nazina T.N."/>
            <person name="Tourova T.P."/>
            <person name="Malakho S.M."/>
            <person name="Korshunova A.V."/>
            <person name="Sokolova D.S."/>
        </authorList>
    </citation>
    <scope>NUCLEOTIDE SEQUENCE [LARGE SCALE GENOMIC DNA]</scope>
    <source>
        <strain evidence="2 3">8m3</strain>
    </source>
</reference>
<comment type="function">
    <text evidence="1">Catalyzes the cleavage of 5-oxoproline to form L-glutamate coupled to the hydrolysis of ATP to ADP and inorganic phosphate.</text>
</comment>
<dbReference type="GO" id="GO:0005975">
    <property type="term" value="P:carbohydrate metabolic process"/>
    <property type="evidence" value="ECO:0007669"/>
    <property type="project" value="InterPro"/>
</dbReference>
<keyword evidence="1" id="KW-0067">ATP-binding</keyword>
<organism evidence="2 3">
    <name type="scientific">Aeribacillus pallidus</name>
    <dbReference type="NCBI Taxonomy" id="33936"/>
    <lineage>
        <taxon>Bacteria</taxon>
        <taxon>Bacillati</taxon>
        <taxon>Bacillota</taxon>
        <taxon>Bacilli</taxon>
        <taxon>Bacillales</taxon>
        <taxon>Bacillaceae</taxon>
        <taxon>Aeribacillus</taxon>
    </lineage>
</organism>